<evidence type="ECO:0000256" key="2">
    <source>
        <dbReference type="SAM" id="Phobius"/>
    </source>
</evidence>
<organism evidence="3 4">
    <name type="scientific">Lactuca virosa</name>
    <dbReference type="NCBI Taxonomy" id="75947"/>
    <lineage>
        <taxon>Eukaryota</taxon>
        <taxon>Viridiplantae</taxon>
        <taxon>Streptophyta</taxon>
        <taxon>Embryophyta</taxon>
        <taxon>Tracheophyta</taxon>
        <taxon>Spermatophyta</taxon>
        <taxon>Magnoliopsida</taxon>
        <taxon>eudicotyledons</taxon>
        <taxon>Gunneridae</taxon>
        <taxon>Pentapetalae</taxon>
        <taxon>asterids</taxon>
        <taxon>campanulids</taxon>
        <taxon>Asterales</taxon>
        <taxon>Asteraceae</taxon>
        <taxon>Cichorioideae</taxon>
        <taxon>Cichorieae</taxon>
        <taxon>Lactucinae</taxon>
        <taxon>Lactuca</taxon>
    </lineage>
</organism>
<accession>A0AAU9NNQ2</accession>
<comment type="caution">
    <text evidence="3">The sequence shown here is derived from an EMBL/GenBank/DDBJ whole genome shotgun (WGS) entry which is preliminary data.</text>
</comment>
<feature type="coiled-coil region" evidence="1">
    <location>
        <begin position="50"/>
        <end position="81"/>
    </location>
</feature>
<name>A0AAU9NNQ2_9ASTR</name>
<sequence>MSFSPLFFLLHQIDFNLDHFQTMSQKTFSNNGGFRETDLDIPPTEYELLAMETQVELEQMGQQLQEEMRAMRTDLREMRNVLKAIVAIGMTLVSGVVYGVFGCGGFGLGWM</sequence>
<keyword evidence="2" id="KW-0472">Membrane</keyword>
<dbReference type="AlphaFoldDB" id="A0AAU9NNQ2"/>
<feature type="transmembrane region" description="Helical" evidence="2">
    <location>
        <begin position="81"/>
        <end position="101"/>
    </location>
</feature>
<gene>
    <name evidence="3" type="ORF">LVIROSA_LOCUS25469</name>
</gene>
<dbReference type="EMBL" id="CAKMRJ010004623">
    <property type="protein sequence ID" value="CAH1439260.1"/>
    <property type="molecule type" value="Genomic_DNA"/>
</dbReference>
<proteinExistence type="predicted"/>
<evidence type="ECO:0000313" key="3">
    <source>
        <dbReference type="EMBL" id="CAH1439260.1"/>
    </source>
</evidence>
<protein>
    <submittedName>
        <fullName evidence="3">Uncharacterized protein</fullName>
    </submittedName>
</protein>
<reference evidence="3 4" key="1">
    <citation type="submission" date="2022-01" db="EMBL/GenBank/DDBJ databases">
        <authorList>
            <person name="Xiong W."/>
            <person name="Schranz E."/>
        </authorList>
    </citation>
    <scope>NUCLEOTIDE SEQUENCE [LARGE SCALE GENOMIC DNA]</scope>
</reference>
<keyword evidence="1" id="KW-0175">Coiled coil</keyword>
<keyword evidence="4" id="KW-1185">Reference proteome</keyword>
<keyword evidence="2" id="KW-1133">Transmembrane helix</keyword>
<evidence type="ECO:0000313" key="4">
    <source>
        <dbReference type="Proteomes" id="UP001157418"/>
    </source>
</evidence>
<keyword evidence="2" id="KW-0812">Transmembrane</keyword>
<evidence type="ECO:0000256" key="1">
    <source>
        <dbReference type="SAM" id="Coils"/>
    </source>
</evidence>
<dbReference type="Proteomes" id="UP001157418">
    <property type="component" value="Unassembled WGS sequence"/>
</dbReference>